<dbReference type="PANTHER" id="PTHR42759">
    <property type="entry name" value="MOXR FAMILY PROTEIN"/>
    <property type="match status" value="1"/>
</dbReference>
<dbReference type="GO" id="GO:0005524">
    <property type="term" value="F:ATP binding"/>
    <property type="evidence" value="ECO:0007669"/>
    <property type="project" value="InterPro"/>
</dbReference>
<dbReference type="Proteomes" id="UP000824056">
    <property type="component" value="Unassembled WGS sequence"/>
</dbReference>
<dbReference type="InterPro" id="IPR011704">
    <property type="entry name" value="ATPase_dyneun-rel_AAA"/>
</dbReference>
<accession>A0A9D2FNM5</accession>
<organism evidence="2 3">
    <name type="scientific">Candidatus Blautia pullicola</name>
    <dbReference type="NCBI Taxonomy" id="2838498"/>
    <lineage>
        <taxon>Bacteria</taxon>
        <taxon>Bacillati</taxon>
        <taxon>Bacillota</taxon>
        <taxon>Clostridia</taxon>
        <taxon>Lachnospirales</taxon>
        <taxon>Lachnospiraceae</taxon>
        <taxon>Blautia</taxon>
    </lineage>
</organism>
<evidence type="ECO:0000259" key="1">
    <source>
        <dbReference type="Pfam" id="PF07728"/>
    </source>
</evidence>
<evidence type="ECO:0000313" key="2">
    <source>
        <dbReference type="EMBL" id="HIZ64499.1"/>
    </source>
</evidence>
<dbReference type="SUPFAM" id="SSF52540">
    <property type="entry name" value="P-loop containing nucleoside triphosphate hydrolases"/>
    <property type="match status" value="1"/>
</dbReference>
<evidence type="ECO:0000313" key="3">
    <source>
        <dbReference type="Proteomes" id="UP000824056"/>
    </source>
</evidence>
<proteinExistence type="predicted"/>
<dbReference type="Pfam" id="PF07728">
    <property type="entry name" value="AAA_5"/>
    <property type="match status" value="1"/>
</dbReference>
<dbReference type="EMBL" id="DXBG01000026">
    <property type="protein sequence ID" value="HIZ64499.1"/>
    <property type="molecule type" value="Genomic_DNA"/>
</dbReference>
<gene>
    <name evidence="2" type="ORF">H9809_01125</name>
</gene>
<protein>
    <submittedName>
        <fullName evidence="2">MoxR family ATPase</fullName>
    </submittedName>
</protein>
<dbReference type="Gene3D" id="3.40.50.300">
    <property type="entry name" value="P-loop containing nucleotide triphosphate hydrolases"/>
    <property type="match status" value="1"/>
</dbReference>
<reference evidence="2" key="1">
    <citation type="journal article" date="2021" name="PeerJ">
        <title>Extensive microbial diversity within the chicken gut microbiome revealed by metagenomics and culture.</title>
        <authorList>
            <person name="Gilroy R."/>
            <person name="Ravi A."/>
            <person name="Getino M."/>
            <person name="Pursley I."/>
            <person name="Horton D.L."/>
            <person name="Alikhan N.F."/>
            <person name="Baker D."/>
            <person name="Gharbi K."/>
            <person name="Hall N."/>
            <person name="Watson M."/>
            <person name="Adriaenssens E.M."/>
            <person name="Foster-Nyarko E."/>
            <person name="Jarju S."/>
            <person name="Secka A."/>
            <person name="Antonio M."/>
            <person name="Oren A."/>
            <person name="Chaudhuri R.R."/>
            <person name="La Ragione R."/>
            <person name="Hildebrand F."/>
            <person name="Pallen M.J."/>
        </authorList>
    </citation>
    <scope>NUCLEOTIDE SEQUENCE</scope>
    <source>
        <strain evidence="2">1068</strain>
    </source>
</reference>
<feature type="domain" description="ATPase dynein-related AAA" evidence="1">
    <location>
        <begin position="58"/>
        <end position="190"/>
    </location>
</feature>
<dbReference type="GO" id="GO:0016887">
    <property type="term" value="F:ATP hydrolysis activity"/>
    <property type="evidence" value="ECO:0007669"/>
    <property type="project" value="InterPro"/>
</dbReference>
<comment type="caution">
    <text evidence="2">The sequence shown here is derived from an EMBL/GenBank/DDBJ whole genome shotgun (WGS) entry which is preliminary data.</text>
</comment>
<reference evidence="2" key="2">
    <citation type="submission" date="2021-04" db="EMBL/GenBank/DDBJ databases">
        <authorList>
            <person name="Gilroy R."/>
        </authorList>
    </citation>
    <scope>NUCLEOTIDE SEQUENCE</scope>
    <source>
        <strain evidence="2">1068</strain>
    </source>
</reference>
<dbReference type="AlphaFoldDB" id="A0A9D2FNM5"/>
<dbReference type="PANTHER" id="PTHR42759:SF1">
    <property type="entry name" value="MAGNESIUM-CHELATASE SUBUNIT CHLD"/>
    <property type="match status" value="1"/>
</dbReference>
<dbReference type="InterPro" id="IPR050764">
    <property type="entry name" value="CbbQ/NirQ/NorQ/GpvN"/>
</dbReference>
<name>A0A9D2FNM5_9FIRM</name>
<sequence>MLNFLREENIDPDIIHGIREFRQKYSPQLKEDEEPVRYLYYGKEIWEAAAQALLCGKNLLLAGAKATGKNMLAENLAQVFGRPSYNVSFHINMDASYMIGTDTFREGQVMFRPGPVYESAAQGGFCILDEINMARNEALAVLHSVLDFRRVINVPGYQRLQVHQAARFIATMNYGYAGTRDLNEALTSRFMVIHMPEISRDNLEKLLKREFPSMKRQYVEQFSALFQDIEQKCRSGELTSRVLDLRGLLDALSLMSNGLSPLQALDMGITNKTFDEYEQTLIRDVIASRISPKLQAHSLFEE</sequence>
<dbReference type="InterPro" id="IPR027417">
    <property type="entry name" value="P-loop_NTPase"/>
</dbReference>